<feature type="non-terminal residue" evidence="1">
    <location>
        <position position="63"/>
    </location>
</feature>
<evidence type="ECO:0000313" key="2">
    <source>
        <dbReference type="Proteomes" id="UP000828251"/>
    </source>
</evidence>
<dbReference type="EMBL" id="JAIQCV010000011">
    <property type="protein sequence ID" value="KAH1046705.1"/>
    <property type="molecule type" value="Genomic_DNA"/>
</dbReference>
<organism evidence="1 2">
    <name type="scientific">Gossypium stocksii</name>
    <dbReference type="NCBI Taxonomy" id="47602"/>
    <lineage>
        <taxon>Eukaryota</taxon>
        <taxon>Viridiplantae</taxon>
        <taxon>Streptophyta</taxon>
        <taxon>Embryophyta</taxon>
        <taxon>Tracheophyta</taxon>
        <taxon>Spermatophyta</taxon>
        <taxon>Magnoliopsida</taxon>
        <taxon>eudicotyledons</taxon>
        <taxon>Gunneridae</taxon>
        <taxon>Pentapetalae</taxon>
        <taxon>rosids</taxon>
        <taxon>malvids</taxon>
        <taxon>Malvales</taxon>
        <taxon>Malvaceae</taxon>
        <taxon>Malvoideae</taxon>
        <taxon>Gossypium</taxon>
    </lineage>
</organism>
<dbReference type="Proteomes" id="UP000828251">
    <property type="component" value="Unassembled WGS sequence"/>
</dbReference>
<keyword evidence="2" id="KW-1185">Reference proteome</keyword>
<name>A0A9D3UJY9_9ROSI</name>
<accession>A0A9D3UJY9</accession>
<evidence type="ECO:0000313" key="1">
    <source>
        <dbReference type="EMBL" id="KAH1046705.1"/>
    </source>
</evidence>
<comment type="caution">
    <text evidence="1">The sequence shown here is derived from an EMBL/GenBank/DDBJ whole genome shotgun (WGS) entry which is preliminary data.</text>
</comment>
<proteinExistence type="predicted"/>
<protein>
    <submittedName>
        <fullName evidence="1">Uncharacterized protein</fullName>
    </submittedName>
</protein>
<feature type="non-terminal residue" evidence="1">
    <location>
        <position position="1"/>
    </location>
</feature>
<gene>
    <name evidence="1" type="ORF">J1N35_037489</name>
</gene>
<dbReference type="AlphaFoldDB" id="A0A9D3UJY9"/>
<sequence>EGVITRLQKEVNILLQEVENIKGELFQLDVKFDAKLETRLQGFKDDFKGEINSEIHHLRSELY</sequence>
<reference evidence="1 2" key="1">
    <citation type="journal article" date="2021" name="Plant Biotechnol. J.">
        <title>Multi-omics assisted identification of the key and species-specific regulatory components of drought-tolerant mechanisms in Gossypium stocksii.</title>
        <authorList>
            <person name="Yu D."/>
            <person name="Ke L."/>
            <person name="Zhang D."/>
            <person name="Wu Y."/>
            <person name="Sun Y."/>
            <person name="Mei J."/>
            <person name="Sun J."/>
            <person name="Sun Y."/>
        </authorList>
    </citation>
    <scope>NUCLEOTIDE SEQUENCE [LARGE SCALE GENOMIC DNA]</scope>
    <source>
        <strain evidence="2">cv. E1</strain>
        <tissue evidence="1">Leaf</tissue>
    </source>
</reference>